<proteinExistence type="predicted"/>
<keyword evidence="5" id="KW-1185">Reference proteome</keyword>
<keyword evidence="1" id="KW-1133">Transmembrane helix</keyword>
<dbReference type="EMBL" id="JAHXZN010000013">
    <property type="protein sequence ID" value="MBW6533082.1"/>
    <property type="molecule type" value="Genomic_DNA"/>
</dbReference>
<comment type="caution">
    <text evidence="4">The sequence shown here is derived from an EMBL/GenBank/DDBJ whole genome shotgun (WGS) entry which is preliminary data.</text>
</comment>
<keyword evidence="1" id="KW-0472">Membrane</keyword>
<evidence type="ECO:0000313" key="4">
    <source>
        <dbReference type="EMBL" id="MBW6533082.1"/>
    </source>
</evidence>
<dbReference type="NCBIfam" id="TIGR02595">
    <property type="entry name" value="PEP_CTERM"/>
    <property type="match status" value="1"/>
</dbReference>
<name>A0ABS7BUC1_9SPHN</name>
<feature type="signal peptide" evidence="2">
    <location>
        <begin position="1"/>
        <end position="22"/>
    </location>
</feature>
<sequence length="172" mass="18360">MRKSSVALVYAVFGILATPAMALSLSHTGSTESGKSSGSPRGEGFFYDTFDFVVDKNGPYDLHLVALDPGKDLFLYLLAGGSDPSDASRAVIGANDDSGGNLNPWLQQELATNVKYTAVFTSYRSGETSRYLFNVNGPVPEPATWAMMIVGFALVGAALRYRRGTSTVRFAA</sequence>
<dbReference type="NCBIfam" id="NF035944">
    <property type="entry name" value="PEPxxWA-CTERM"/>
    <property type="match status" value="1"/>
</dbReference>
<feature type="domain" description="Ice-binding protein C-terminal" evidence="3">
    <location>
        <begin position="138"/>
        <end position="163"/>
    </location>
</feature>
<gene>
    <name evidence="4" type="ORF">KZ820_20250</name>
</gene>
<evidence type="ECO:0000313" key="5">
    <source>
        <dbReference type="Proteomes" id="UP000759103"/>
    </source>
</evidence>
<accession>A0ABS7BUC1</accession>
<feature type="transmembrane region" description="Helical" evidence="1">
    <location>
        <begin position="143"/>
        <end position="161"/>
    </location>
</feature>
<dbReference type="RefSeq" id="WP_219750614.1">
    <property type="nucleotide sequence ID" value="NZ_JAHXZN010000013.1"/>
</dbReference>
<keyword evidence="1" id="KW-0812">Transmembrane</keyword>
<dbReference type="Proteomes" id="UP000759103">
    <property type="component" value="Unassembled WGS sequence"/>
</dbReference>
<protein>
    <submittedName>
        <fullName evidence="4">PEPxxWA-CTERM sorting domain-containing protein</fullName>
    </submittedName>
</protein>
<feature type="chain" id="PRO_5047213068" evidence="2">
    <location>
        <begin position="23"/>
        <end position="172"/>
    </location>
</feature>
<evidence type="ECO:0000259" key="3">
    <source>
        <dbReference type="Pfam" id="PF07589"/>
    </source>
</evidence>
<keyword evidence="2" id="KW-0732">Signal</keyword>
<dbReference type="InterPro" id="IPR013424">
    <property type="entry name" value="Ice-binding_C"/>
</dbReference>
<dbReference type="Pfam" id="PF07589">
    <property type="entry name" value="PEP-CTERM"/>
    <property type="match status" value="1"/>
</dbReference>
<evidence type="ECO:0000256" key="1">
    <source>
        <dbReference type="SAM" id="Phobius"/>
    </source>
</evidence>
<reference evidence="4 5" key="1">
    <citation type="submission" date="2021-07" db="EMBL/GenBank/DDBJ databases">
        <title>Sphingomonas sp.</title>
        <authorList>
            <person name="Feng G."/>
            <person name="Li J."/>
            <person name="Pan M."/>
        </authorList>
    </citation>
    <scope>NUCLEOTIDE SEQUENCE [LARGE SCALE GENOMIC DNA]</scope>
    <source>
        <strain evidence="4 5">RRHST34</strain>
    </source>
</reference>
<organism evidence="4 5">
    <name type="scientific">Sphingomonas citri</name>
    <dbReference type="NCBI Taxonomy" id="2862499"/>
    <lineage>
        <taxon>Bacteria</taxon>
        <taxon>Pseudomonadati</taxon>
        <taxon>Pseudomonadota</taxon>
        <taxon>Alphaproteobacteria</taxon>
        <taxon>Sphingomonadales</taxon>
        <taxon>Sphingomonadaceae</taxon>
        <taxon>Sphingomonas</taxon>
    </lineage>
</organism>
<evidence type="ECO:0000256" key="2">
    <source>
        <dbReference type="SAM" id="SignalP"/>
    </source>
</evidence>